<evidence type="ECO:0000256" key="7">
    <source>
        <dbReference type="PIRSR" id="PIRSR016262-1"/>
    </source>
</evidence>
<sequence length="228" mass="25744">MASSIVYVQKLGRMRYLPTWEYQKIIAERVQKNVKCGKDPQHTLLLVEHQPVYTTGIREYEYSAEVETRLKATGADFHRTNRGGLITFHGPGQLIAYPIVHLKSFTSGIKWYVCALEQTIMHTLESLGVVGAHRSPHTGVWVGENKLCAIGIQGRHVTTHGLALNCNVDLQWYDHIVPCGLVDKGTTSISKELSRDVTVDEVEPYFLKSFSEIFQCQLIMIDKKIDEG</sequence>
<feature type="binding site" evidence="8">
    <location>
        <begin position="149"/>
        <end position="151"/>
    </location>
    <ligand>
        <name>substrate</name>
    </ligand>
</feature>
<evidence type="ECO:0000256" key="4">
    <source>
        <dbReference type="ARBA" id="ARBA00022679"/>
    </source>
</evidence>
<dbReference type="GO" id="GO:0005739">
    <property type="term" value="C:mitochondrion"/>
    <property type="evidence" value="ECO:0007669"/>
    <property type="project" value="UniProtKB-SubCell"/>
</dbReference>
<reference evidence="11 12" key="1">
    <citation type="journal article" date="2024" name="BMC Genomics">
        <title>Genome assembly of redclaw crayfish (Cherax quadricarinatus) provides insights into its immune adaptation and hypoxia tolerance.</title>
        <authorList>
            <person name="Liu Z."/>
            <person name="Zheng J."/>
            <person name="Li H."/>
            <person name="Fang K."/>
            <person name="Wang S."/>
            <person name="He J."/>
            <person name="Zhou D."/>
            <person name="Weng S."/>
            <person name="Chi M."/>
            <person name="Gu Z."/>
            <person name="He J."/>
            <person name="Li F."/>
            <person name="Wang M."/>
        </authorList>
    </citation>
    <scope>NUCLEOTIDE SEQUENCE [LARGE SCALE GENOMIC DNA]</scope>
    <source>
        <strain evidence="11">ZL_2023a</strain>
    </source>
</reference>
<dbReference type="Proteomes" id="UP001445076">
    <property type="component" value="Unassembled WGS sequence"/>
</dbReference>
<dbReference type="PROSITE" id="PS51733">
    <property type="entry name" value="BPL_LPL_CATALYTIC"/>
    <property type="match status" value="1"/>
</dbReference>
<keyword evidence="5 6" id="KW-0012">Acyltransferase</keyword>
<dbReference type="InterPro" id="IPR020605">
    <property type="entry name" value="Octanoyltransferase_CS"/>
</dbReference>
<dbReference type="EC" id="2.3.1.181" evidence="6"/>
<dbReference type="GO" id="GO:0033819">
    <property type="term" value="F:lipoyl(octanoyl) transferase activity"/>
    <property type="evidence" value="ECO:0007669"/>
    <property type="project" value="UniProtKB-EC"/>
</dbReference>
<evidence type="ECO:0000256" key="3">
    <source>
        <dbReference type="ARBA" id="ARBA00007907"/>
    </source>
</evidence>
<feature type="binding site" evidence="8">
    <location>
        <begin position="161"/>
        <end position="163"/>
    </location>
    <ligand>
        <name>substrate</name>
    </ligand>
</feature>
<dbReference type="AlphaFoldDB" id="A0AAW0WCR6"/>
<feature type="domain" description="BPL/LPL catalytic" evidence="10">
    <location>
        <begin position="38"/>
        <end position="218"/>
    </location>
</feature>
<keyword evidence="6" id="KW-0496">Mitochondrion</keyword>
<dbReference type="Gene3D" id="3.30.930.10">
    <property type="entry name" value="Bira Bifunctional Protein, Domain 2"/>
    <property type="match status" value="1"/>
</dbReference>
<dbReference type="EMBL" id="JARKIK010000066">
    <property type="protein sequence ID" value="KAK8729913.1"/>
    <property type="molecule type" value="Genomic_DNA"/>
</dbReference>
<evidence type="ECO:0000256" key="8">
    <source>
        <dbReference type="PIRSR" id="PIRSR016262-2"/>
    </source>
</evidence>
<keyword evidence="4 6" id="KW-0808">Transferase</keyword>
<comment type="function">
    <text evidence="6">Catalyzes the transfer of endogenously produced octanoic acid from octanoyl-acyl-carrier-protein onto the lipoyl domains of lipoate-dependent enzymes. Lipoyl-ACP can also act as a substrate although octanoyl-ACP is likely to be the physiological substrate.</text>
</comment>
<evidence type="ECO:0000256" key="6">
    <source>
        <dbReference type="PIRNR" id="PIRNR016262"/>
    </source>
</evidence>
<keyword evidence="12" id="KW-1185">Reference proteome</keyword>
<feature type="active site" description="Acyl-thioester intermediate" evidence="7">
    <location>
        <position position="179"/>
    </location>
</feature>
<protein>
    <recommendedName>
        <fullName evidence="6">Octanoyl-[acyl-carrier-protein]:protein N-octanoyltransferase LIPT2, mitochondrial</fullName>
        <ecNumber evidence="6">2.3.1.181</ecNumber>
    </recommendedName>
</protein>
<dbReference type="InterPro" id="IPR004143">
    <property type="entry name" value="BPL_LPL_catalytic"/>
</dbReference>
<dbReference type="HAMAP" id="MF_00013">
    <property type="entry name" value="LipB"/>
    <property type="match status" value="1"/>
</dbReference>
<dbReference type="PIRSF" id="PIRSF016262">
    <property type="entry name" value="LPLase"/>
    <property type="match status" value="1"/>
</dbReference>
<proteinExistence type="inferred from homology"/>
<evidence type="ECO:0000256" key="9">
    <source>
        <dbReference type="PIRSR" id="PIRSR016262-3"/>
    </source>
</evidence>
<comment type="catalytic activity">
    <reaction evidence="6">
        <text>octanoyl-[ACP] + L-lysyl-[protein] = N(6)-octanoyl-L-lysyl-[protein] + holo-[ACP] + H(+)</text>
        <dbReference type="Rhea" id="RHEA:17665"/>
        <dbReference type="Rhea" id="RHEA-COMP:9636"/>
        <dbReference type="Rhea" id="RHEA-COMP:9685"/>
        <dbReference type="Rhea" id="RHEA-COMP:9752"/>
        <dbReference type="Rhea" id="RHEA-COMP:9928"/>
        <dbReference type="ChEBI" id="CHEBI:15378"/>
        <dbReference type="ChEBI" id="CHEBI:29969"/>
        <dbReference type="ChEBI" id="CHEBI:64479"/>
        <dbReference type="ChEBI" id="CHEBI:78463"/>
        <dbReference type="ChEBI" id="CHEBI:78809"/>
        <dbReference type="EC" id="2.3.1.181"/>
    </reaction>
</comment>
<dbReference type="InterPro" id="IPR000544">
    <property type="entry name" value="Octanoyltransferase"/>
</dbReference>
<dbReference type="PANTHER" id="PTHR10993:SF7">
    <property type="entry name" value="LIPOYLTRANSFERASE 2, MITOCHONDRIAL-RELATED"/>
    <property type="match status" value="1"/>
</dbReference>
<dbReference type="PROSITE" id="PS01313">
    <property type="entry name" value="LIPB"/>
    <property type="match status" value="1"/>
</dbReference>
<dbReference type="SUPFAM" id="SSF55681">
    <property type="entry name" value="Class II aaRS and biotin synthetases"/>
    <property type="match status" value="1"/>
</dbReference>
<name>A0AAW0WCR6_CHEQU</name>
<feature type="site" description="Lowers pKa of active site Cys" evidence="9">
    <location>
        <position position="146"/>
    </location>
</feature>
<dbReference type="GO" id="GO:0009249">
    <property type="term" value="P:protein lipoylation"/>
    <property type="evidence" value="ECO:0007669"/>
    <property type="project" value="InterPro"/>
</dbReference>
<dbReference type="NCBIfam" id="NF010925">
    <property type="entry name" value="PRK14345.1"/>
    <property type="match status" value="1"/>
</dbReference>
<accession>A0AAW0WCR6</accession>
<dbReference type="PANTHER" id="PTHR10993">
    <property type="entry name" value="OCTANOYLTRANSFERASE"/>
    <property type="match status" value="1"/>
</dbReference>
<feature type="binding site" evidence="8">
    <location>
        <begin position="82"/>
        <end position="89"/>
    </location>
    <ligand>
        <name>substrate</name>
    </ligand>
</feature>
<dbReference type="Pfam" id="PF21948">
    <property type="entry name" value="LplA-B_cat"/>
    <property type="match status" value="1"/>
</dbReference>
<evidence type="ECO:0000256" key="5">
    <source>
        <dbReference type="ARBA" id="ARBA00023315"/>
    </source>
</evidence>
<comment type="similarity">
    <text evidence="3 6">Belongs to the LipB family.</text>
</comment>
<dbReference type="CDD" id="cd16444">
    <property type="entry name" value="LipB"/>
    <property type="match status" value="1"/>
</dbReference>
<evidence type="ECO:0000259" key="10">
    <source>
        <dbReference type="PROSITE" id="PS51733"/>
    </source>
</evidence>
<dbReference type="NCBIfam" id="TIGR00214">
    <property type="entry name" value="lipB"/>
    <property type="match status" value="1"/>
</dbReference>
<evidence type="ECO:0000313" key="12">
    <source>
        <dbReference type="Proteomes" id="UP001445076"/>
    </source>
</evidence>
<dbReference type="FunFam" id="3.30.930.10:FF:000035">
    <property type="entry name" value="Putative lipoyltransferase 2, mitochondrial"/>
    <property type="match status" value="1"/>
</dbReference>
<comment type="subcellular location">
    <subcellularLocation>
        <location evidence="1 6">Mitochondrion</location>
    </subcellularLocation>
</comment>
<gene>
    <name evidence="11" type="ORF">OTU49_008385</name>
</gene>
<evidence type="ECO:0000256" key="2">
    <source>
        <dbReference type="ARBA" id="ARBA00004821"/>
    </source>
</evidence>
<dbReference type="InterPro" id="IPR045864">
    <property type="entry name" value="aa-tRNA-synth_II/BPL/LPL"/>
</dbReference>
<comment type="pathway">
    <text evidence="2 6">Protein modification; protein lipoylation via endogenous pathway; protein N(6)-(lipoyl)lysine from octanoyl-[acyl-carrier-protein]: step 1/2.</text>
</comment>
<comment type="caution">
    <text evidence="11">The sequence shown here is derived from an EMBL/GenBank/DDBJ whole genome shotgun (WGS) entry which is preliminary data.</text>
</comment>
<evidence type="ECO:0000313" key="11">
    <source>
        <dbReference type="EMBL" id="KAK8729913.1"/>
    </source>
</evidence>
<organism evidence="11 12">
    <name type="scientific">Cherax quadricarinatus</name>
    <name type="common">Australian red claw crayfish</name>
    <dbReference type="NCBI Taxonomy" id="27406"/>
    <lineage>
        <taxon>Eukaryota</taxon>
        <taxon>Metazoa</taxon>
        <taxon>Ecdysozoa</taxon>
        <taxon>Arthropoda</taxon>
        <taxon>Crustacea</taxon>
        <taxon>Multicrustacea</taxon>
        <taxon>Malacostraca</taxon>
        <taxon>Eumalacostraca</taxon>
        <taxon>Eucarida</taxon>
        <taxon>Decapoda</taxon>
        <taxon>Pleocyemata</taxon>
        <taxon>Astacidea</taxon>
        <taxon>Parastacoidea</taxon>
        <taxon>Parastacidae</taxon>
        <taxon>Cherax</taxon>
    </lineage>
</organism>
<evidence type="ECO:0000256" key="1">
    <source>
        <dbReference type="ARBA" id="ARBA00004173"/>
    </source>
</evidence>